<dbReference type="InterPro" id="IPR055261">
    <property type="entry name" value="PI_transfer_N"/>
</dbReference>
<dbReference type="PANTHER" id="PTHR10658">
    <property type="entry name" value="PHOSPHATIDYLINOSITOL TRANSFER PROTEIN"/>
    <property type="match status" value="1"/>
</dbReference>
<dbReference type="Proteomes" id="UP001205998">
    <property type="component" value="Unassembled WGS sequence"/>
</dbReference>
<dbReference type="PRINTS" id="PR00391">
    <property type="entry name" value="PITRANSFER"/>
</dbReference>
<feature type="domain" description="Phosphatidylinositol transfer protein N-terminal" evidence="1">
    <location>
        <begin position="18"/>
        <end position="105"/>
    </location>
</feature>
<dbReference type="InterPro" id="IPR023393">
    <property type="entry name" value="START-like_dom_sf"/>
</dbReference>
<evidence type="ECO:0000313" key="2">
    <source>
        <dbReference type="EMBL" id="KAI5620417.1"/>
    </source>
</evidence>
<comment type="caution">
    <text evidence="2">The sequence shown here is derived from an EMBL/GenBank/DDBJ whole genome shotgun (WGS) entry which is preliminary data.</text>
</comment>
<reference evidence="2" key="1">
    <citation type="submission" date="2018-07" db="EMBL/GenBank/DDBJ databases">
        <title>Comparative genomics of catfishes provides insights into carnivory and benthic adaptation.</title>
        <authorList>
            <person name="Zhang Y."/>
            <person name="Wang D."/>
            <person name="Peng Z."/>
            <person name="Zheng S."/>
            <person name="Shao F."/>
            <person name="Tao W."/>
        </authorList>
    </citation>
    <scope>NUCLEOTIDE SEQUENCE</scope>
    <source>
        <strain evidence="2">Chongqing</strain>
    </source>
</reference>
<dbReference type="GO" id="GO:0035091">
    <property type="term" value="F:phosphatidylinositol binding"/>
    <property type="evidence" value="ECO:0007669"/>
    <property type="project" value="TreeGrafter"/>
</dbReference>
<organism evidence="2 3">
    <name type="scientific">Silurus asotus</name>
    <name type="common">Amur catfish</name>
    <name type="synonym">Parasilurus asotus</name>
    <dbReference type="NCBI Taxonomy" id="30991"/>
    <lineage>
        <taxon>Eukaryota</taxon>
        <taxon>Metazoa</taxon>
        <taxon>Chordata</taxon>
        <taxon>Craniata</taxon>
        <taxon>Vertebrata</taxon>
        <taxon>Euteleostomi</taxon>
        <taxon>Actinopterygii</taxon>
        <taxon>Neopterygii</taxon>
        <taxon>Teleostei</taxon>
        <taxon>Ostariophysi</taxon>
        <taxon>Siluriformes</taxon>
        <taxon>Siluridae</taxon>
        <taxon>Silurus</taxon>
    </lineage>
</organism>
<name>A0AAD5AQ41_SILAS</name>
<dbReference type="EMBL" id="MU551646">
    <property type="protein sequence ID" value="KAI5620417.1"/>
    <property type="molecule type" value="Genomic_DNA"/>
</dbReference>
<dbReference type="PANTHER" id="PTHR10658:SF83">
    <property type="entry name" value="CYTOPLASMIC PHOSPHATIDYLINOSITOL TRANSFER PROTEIN 1 ISOFORM X1"/>
    <property type="match status" value="1"/>
</dbReference>
<dbReference type="GO" id="GO:0008526">
    <property type="term" value="F:phosphatidylinositol transfer activity"/>
    <property type="evidence" value="ECO:0007669"/>
    <property type="project" value="TreeGrafter"/>
</dbReference>
<dbReference type="SUPFAM" id="SSF55961">
    <property type="entry name" value="Bet v1-like"/>
    <property type="match status" value="1"/>
</dbReference>
<dbReference type="Gene3D" id="3.30.530.20">
    <property type="match status" value="2"/>
</dbReference>
<feature type="domain" description="Phosphatidylinositol transfer protein N-terminal" evidence="1">
    <location>
        <begin position="113"/>
        <end position="225"/>
    </location>
</feature>
<accession>A0AAD5AQ41</accession>
<evidence type="ECO:0000313" key="3">
    <source>
        <dbReference type="Proteomes" id="UP001205998"/>
    </source>
</evidence>
<protein>
    <submittedName>
        <fullName evidence="2">Cytoplasmic phosphatidylinositol transfer protein 1 isoform X1</fullName>
    </submittedName>
</protein>
<dbReference type="InterPro" id="IPR001666">
    <property type="entry name" value="PI_transfer"/>
</dbReference>
<dbReference type="Pfam" id="PF02121">
    <property type="entry name" value="IP_trans"/>
    <property type="match status" value="2"/>
</dbReference>
<gene>
    <name evidence="2" type="ORF">C0J50_19884</name>
</gene>
<proteinExistence type="predicted"/>
<keyword evidence="3" id="KW-1185">Reference proteome</keyword>
<sequence length="292" mass="33697">MKKVKEKKKKKKREKLFSLSIIQYKIGQLYMINKHSDEQSGEGDGVEVIRNEPETHPKYGSGQVTEKRIYLSSKLPSWIKKFVPLIFYITEKAWNFYPYTITEYTVFEDKPTPQDSVCFLDILSDPIPEKYYKKHEDLSCWVSDRTGRGPLVDGWRNSTKPIMCSYKKVQCSFEVYGFQGRTEEFIHRNIRDILLVGHRQAVAWMDEWHGMNLEEVREFEKQLQQKTNQKMKDGISISGSVAPVRPSFSRSVSVTDASSLKKMGVNTVDITDSSSSCSSTFKSPQRLNSSSN</sequence>
<dbReference type="GO" id="GO:0005737">
    <property type="term" value="C:cytoplasm"/>
    <property type="evidence" value="ECO:0007669"/>
    <property type="project" value="TreeGrafter"/>
</dbReference>
<dbReference type="AlphaFoldDB" id="A0AAD5AQ41"/>
<evidence type="ECO:0000259" key="1">
    <source>
        <dbReference type="Pfam" id="PF02121"/>
    </source>
</evidence>